<organism evidence="1 2">
    <name type="scientific">Parathielavia hyrcaniae</name>
    <dbReference type="NCBI Taxonomy" id="113614"/>
    <lineage>
        <taxon>Eukaryota</taxon>
        <taxon>Fungi</taxon>
        <taxon>Dikarya</taxon>
        <taxon>Ascomycota</taxon>
        <taxon>Pezizomycotina</taxon>
        <taxon>Sordariomycetes</taxon>
        <taxon>Sordariomycetidae</taxon>
        <taxon>Sordariales</taxon>
        <taxon>Chaetomiaceae</taxon>
        <taxon>Parathielavia</taxon>
    </lineage>
</organism>
<gene>
    <name evidence="1" type="ORF">N658DRAFT_63890</name>
</gene>
<protein>
    <submittedName>
        <fullName evidence="1">Uncharacterized protein</fullName>
    </submittedName>
</protein>
<dbReference type="AlphaFoldDB" id="A0AAN6T1D8"/>
<evidence type="ECO:0000313" key="2">
    <source>
        <dbReference type="Proteomes" id="UP001305647"/>
    </source>
</evidence>
<dbReference type="EMBL" id="MU863635">
    <property type="protein sequence ID" value="KAK4101530.1"/>
    <property type="molecule type" value="Genomic_DNA"/>
</dbReference>
<sequence>MEQKQRLSFLGAEVSVPAQIEPPCDPVRRTQASCDHETQSNSSGWVTCLYLHREVCWPPGGPMKDPSMIQHAMNASRQPRFSVCTPYEIDCPHRSQQPRRPAQPRAVASGRCWYGGQAARFGAAHTRLLGPVALRCPRAPCSCAALWGIYQSRAWHGRICCPTPGLSGCICHTTANEANCHLIHLRRSFWKARGIASHPGASGSWTVLWVAASSQVAVHCRTRCGLVLRRRFRGPGCHRRRCRHSGSCK</sequence>
<accession>A0AAN6T1D8</accession>
<reference evidence="1" key="2">
    <citation type="submission" date="2023-05" db="EMBL/GenBank/DDBJ databases">
        <authorList>
            <consortium name="Lawrence Berkeley National Laboratory"/>
            <person name="Steindorff A."/>
            <person name="Hensen N."/>
            <person name="Bonometti L."/>
            <person name="Westerberg I."/>
            <person name="Brannstrom I.O."/>
            <person name="Guillou S."/>
            <person name="Cros-Aarteil S."/>
            <person name="Calhoun S."/>
            <person name="Haridas S."/>
            <person name="Kuo A."/>
            <person name="Mondo S."/>
            <person name="Pangilinan J."/>
            <person name="Riley R."/>
            <person name="Labutti K."/>
            <person name="Andreopoulos B."/>
            <person name="Lipzen A."/>
            <person name="Chen C."/>
            <person name="Yanf M."/>
            <person name="Daum C."/>
            <person name="Ng V."/>
            <person name="Clum A."/>
            <person name="Ohm R."/>
            <person name="Martin F."/>
            <person name="Silar P."/>
            <person name="Natvig D."/>
            <person name="Lalanne C."/>
            <person name="Gautier V."/>
            <person name="Ament-Velasquez S.L."/>
            <person name="Kruys A."/>
            <person name="Hutchinson M.I."/>
            <person name="Powell A.J."/>
            <person name="Barry K."/>
            <person name="Miller A.N."/>
            <person name="Grigoriev I.V."/>
            <person name="Debuchy R."/>
            <person name="Gladieux P."/>
            <person name="Thoren M.H."/>
            <person name="Johannesson H."/>
        </authorList>
    </citation>
    <scope>NUCLEOTIDE SEQUENCE</scope>
    <source>
        <strain evidence="1">CBS 757.83</strain>
    </source>
</reference>
<keyword evidence="2" id="KW-1185">Reference proteome</keyword>
<comment type="caution">
    <text evidence="1">The sequence shown here is derived from an EMBL/GenBank/DDBJ whole genome shotgun (WGS) entry which is preliminary data.</text>
</comment>
<proteinExistence type="predicted"/>
<name>A0AAN6T1D8_9PEZI</name>
<reference evidence="1" key="1">
    <citation type="journal article" date="2023" name="Mol. Phylogenet. Evol.">
        <title>Genome-scale phylogeny and comparative genomics of the fungal order Sordariales.</title>
        <authorList>
            <person name="Hensen N."/>
            <person name="Bonometti L."/>
            <person name="Westerberg I."/>
            <person name="Brannstrom I.O."/>
            <person name="Guillou S."/>
            <person name="Cros-Aarteil S."/>
            <person name="Calhoun S."/>
            <person name="Haridas S."/>
            <person name="Kuo A."/>
            <person name="Mondo S."/>
            <person name="Pangilinan J."/>
            <person name="Riley R."/>
            <person name="LaButti K."/>
            <person name="Andreopoulos B."/>
            <person name="Lipzen A."/>
            <person name="Chen C."/>
            <person name="Yan M."/>
            <person name="Daum C."/>
            <person name="Ng V."/>
            <person name="Clum A."/>
            <person name="Steindorff A."/>
            <person name="Ohm R.A."/>
            <person name="Martin F."/>
            <person name="Silar P."/>
            <person name="Natvig D.O."/>
            <person name="Lalanne C."/>
            <person name="Gautier V."/>
            <person name="Ament-Velasquez S.L."/>
            <person name="Kruys A."/>
            <person name="Hutchinson M.I."/>
            <person name="Powell A.J."/>
            <person name="Barry K."/>
            <person name="Miller A.N."/>
            <person name="Grigoriev I.V."/>
            <person name="Debuchy R."/>
            <person name="Gladieux P."/>
            <person name="Hiltunen Thoren M."/>
            <person name="Johannesson H."/>
        </authorList>
    </citation>
    <scope>NUCLEOTIDE SEQUENCE</scope>
    <source>
        <strain evidence="1">CBS 757.83</strain>
    </source>
</reference>
<evidence type="ECO:0000313" key="1">
    <source>
        <dbReference type="EMBL" id="KAK4101530.1"/>
    </source>
</evidence>
<dbReference type="Proteomes" id="UP001305647">
    <property type="component" value="Unassembled WGS sequence"/>
</dbReference>